<dbReference type="AlphaFoldDB" id="A0A1I3L9Q8"/>
<keyword evidence="2" id="KW-1185">Reference proteome</keyword>
<dbReference type="GO" id="GO:0016740">
    <property type="term" value="F:transferase activity"/>
    <property type="evidence" value="ECO:0007669"/>
    <property type="project" value="UniProtKB-KW"/>
</dbReference>
<name>A0A1I3L9Q8_9BURK</name>
<evidence type="ECO:0000313" key="2">
    <source>
        <dbReference type="Proteomes" id="UP000199548"/>
    </source>
</evidence>
<organism evidence="1 2">
    <name type="scientific">Paraburkholderia megapolitana</name>
    <dbReference type="NCBI Taxonomy" id="420953"/>
    <lineage>
        <taxon>Bacteria</taxon>
        <taxon>Pseudomonadati</taxon>
        <taxon>Pseudomonadota</taxon>
        <taxon>Betaproteobacteria</taxon>
        <taxon>Burkholderiales</taxon>
        <taxon>Burkholderiaceae</taxon>
        <taxon>Paraburkholderia</taxon>
    </lineage>
</organism>
<dbReference type="EMBL" id="FOQU01000004">
    <property type="protein sequence ID" value="SFI81494.1"/>
    <property type="molecule type" value="Genomic_DNA"/>
</dbReference>
<gene>
    <name evidence="1" type="ORF">SAMN05192543_104313</name>
</gene>
<sequence length="421" mass="46888">MQQSIDEEALVSAYTTYLSKGDFASAMSWCRALRLSGRAGEAQDLCTRWIDKVDGPYECAQLGIDMIYLGMFAQGEAQLTAAMGAFPYGTNRHLAMSELAIAKYQLGKYYEAHEIFRSLRDKGESANLVRLLYPDAGEDTWRHFQQKFLALSDSIAGRRVGIVQEGGMGDLIMYSRYVDMLLQEGASSVCIQTPPALRSCIKPDPRITLVEQLDAELLECDFITTMFSLFARYQSNPYFPNAPSSIIALPPLHAFSGSPATLIDEGTTERKVGLIWRSTSGVRHEPYRSIDLRKLLPLLENQSCRFFSLQVGELSADEKTLMSEHGIVDLGPHLATFADAAAIMRKLDLLISIDTGPAHLAGTLGCPVWLLLSQACDSRWYDDPRFTPWYASMRLYRQRKLGDWTEPLDEAKVALALPAIG</sequence>
<dbReference type="SUPFAM" id="SSF48452">
    <property type="entry name" value="TPR-like"/>
    <property type="match status" value="1"/>
</dbReference>
<dbReference type="Gene3D" id="3.40.50.2000">
    <property type="entry name" value="Glycogen Phosphorylase B"/>
    <property type="match status" value="1"/>
</dbReference>
<dbReference type="RefSeq" id="WP_091012131.1">
    <property type="nucleotide sequence ID" value="NZ_CP041743.1"/>
</dbReference>
<dbReference type="Proteomes" id="UP000199548">
    <property type="component" value="Unassembled WGS sequence"/>
</dbReference>
<protein>
    <submittedName>
        <fullName evidence="1">Glycosyltransferase family 9 (Heptosyltransferase)</fullName>
    </submittedName>
</protein>
<evidence type="ECO:0000313" key="1">
    <source>
        <dbReference type="EMBL" id="SFI81494.1"/>
    </source>
</evidence>
<keyword evidence="1" id="KW-0808">Transferase</keyword>
<dbReference type="OrthoDB" id="9814129at2"/>
<reference evidence="1 2" key="1">
    <citation type="submission" date="2016-10" db="EMBL/GenBank/DDBJ databases">
        <authorList>
            <person name="de Groot N.N."/>
        </authorList>
    </citation>
    <scope>NUCLEOTIDE SEQUENCE [LARGE SCALE GENOMIC DNA]</scope>
    <source>
        <strain evidence="1 2">LMG 23650</strain>
    </source>
</reference>
<accession>A0A1I3L9Q8</accession>
<dbReference type="InterPro" id="IPR011990">
    <property type="entry name" value="TPR-like_helical_dom_sf"/>
</dbReference>
<dbReference type="SUPFAM" id="SSF53756">
    <property type="entry name" value="UDP-Glycosyltransferase/glycogen phosphorylase"/>
    <property type="match status" value="1"/>
</dbReference>
<dbReference type="STRING" id="420953.SAMN05192543_104313"/>
<proteinExistence type="predicted"/>